<evidence type="ECO:0000313" key="7">
    <source>
        <dbReference type="EMBL" id="CCC91260.1"/>
    </source>
</evidence>
<evidence type="ECO:0000256" key="4">
    <source>
        <dbReference type="ARBA" id="ARBA00023136"/>
    </source>
</evidence>
<evidence type="ECO:0000256" key="2">
    <source>
        <dbReference type="ARBA" id="ARBA00022692"/>
    </source>
</evidence>
<reference evidence="7" key="1">
    <citation type="journal article" date="2012" name="Proc. Natl. Acad. Sci. U.S.A.">
        <title>Antigenic diversity is generated by distinct evolutionary mechanisms in African trypanosome species.</title>
        <authorList>
            <person name="Jackson A.P."/>
            <person name="Berry A."/>
            <person name="Aslett M."/>
            <person name="Allison H.C."/>
            <person name="Burton P."/>
            <person name="Vavrova-Anderson J."/>
            <person name="Brown R."/>
            <person name="Browne H."/>
            <person name="Corton N."/>
            <person name="Hauser H."/>
            <person name="Gamble J."/>
            <person name="Gilderthorp R."/>
            <person name="Marcello L."/>
            <person name="McQuillan J."/>
            <person name="Otto T.D."/>
            <person name="Quail M.A."/>
            <person name="Sanders M.J."/>
            <person name="van Tonder A."/>
            <person name="Ginger M.L."/>
            <person name="Field M.C."/>
            <person name="Barry J.D."/>
            <person name="Hertz-Fowler C."/>
            <person name="Berriman M."/>
        </authorList>
    </citation>
    <scope>NUCLEOTIDE SEQUENCE</scope>
    <source>
        <strain evidence="7">IL3000</strain>
    </source>
</reference>
<keyword evidence="4 5" id="KW-0472">Membrane</keyword>
<dbReference type="AlphaFoldDB" id="G0UPE9"/>
<feature type="transmembrane region" description="Helical" evidence="5">
    <location>
        <begin position="327"/>
        <end position="350"/>
    </location>
</feature>
<gene>
    <name evidence="7" type="ORF">TCIL3000_7_590</name>
</gene>
<feature type="domain" description="Ion transport" evidence="6">
    <location>
        <begin position="332"/>
        <end position="498"/>
    </location>
</feature>
<evidence type="ECO:0000256" key="3">
    <source>
        <dbReference type="ARBA" id="ARBA00022989"/>
    </source>
</evidence>
<feature type="transmembrane region" description="Helical" evidence="5">
    <location>
        <begin position="466"/>
        <end position="491"/>
    </location>
</feature>
<feature type="transmembrane region" description="Helical" evidence="5">
    <location>
        <begin position="435"/>
        <end position="454"/>
    </location>
</feature>
<dbReference type="InterPro" id="IPR005821">
    <property type="entry name" value="Ion_trans_dom"/>
</dbReference>
<keyword evidence="3 5" id="KW-1133">Transmembrane helix</keyword>
<feature type="transmembrane region" description="Helical" evidence="5">
    <location>
        <begin position="401"/>
        <end position="423"/>
    </location>
</feature>
<name>G0UPE9_TRYCI</name>
<organism evidence="7">
    <name type="scientific">Trypanosoma congolense (strain IL3000)</name>
    <dbReference type="NCBI Taxonomy" id="1068625"/>
    <lineage>
        <taxon>Eukaryota</taxon>
        <taxon>Discoba</taxon>
        <taxon>Euglenozoa</taxon>
        <taxon>Kinetoplastea</taxon>
        <taxon>Metakinetoplastina</taxon>
        <taxon>Trypanosomatida</taxon>
        <taxon>Trypanosomatidae</taxon>
        <taxon>Trypanosoma</taxon>
        <taxon>Nannomonas</taxon>
    </lineage>
</organism>
<dbReference type="InterPro" id="IPR039031">
    <property type="entry name" value="Mucolipin"/>
</dbReference>
<dbReference type="PANTHER" id="PTHR12127:SF22">
    <property type="entry name" value="POLYCYSTIN CATION CHANNEL PKD1_PKD2 DOMAIN-CONTAINING PROTEIN"/>
    <property type="match status" value="1"/>
</dbReference>
<sequence>MPSVHLPTCCSLLSCYCMIRQQPSNRCKRGSRFCHYYLMQMDKKFLVSHAVDGIILLLLLWFAFDYQTVLNQERVDAQFELSAFLFGVRDKSTQAPRNIDSFNELLSIFVGISNAYYLIPERTIGTYMHYTYSGTNFTPRAPVVEVTFQGARQGHAADLEDTVWSFDVKESDLLGVAVQSYDHFYNLCGSGKLGKLHEVLCHAFSTNGSLDRLDRIRLSFSLYSLRRSSMGDVVPTQWNAEALFEIYGYGPVVTMTTSLSFVEERSPQRVPIMISLAMIPLLLLGLAVRTRALPQLGGCITKLNIFRKKRHRELLSANNSTARGEGMALLVFCTDLIVLFFSILSLVAQFSQTTDETMEHNVTVLLGLAVFARSTKLISVLKWSSGLRVVVEGFVTAADQLAMYVVAVFPILFGYSICAFIVYGGFGSRFSTVPYSLVTLICTALGDNLIDTFVGMDQGAYAVQMVFTRIFFCSFLAFFICNVLNVAFSIIQDSYNQAVRVNSDSTGRNSHRCSIAATLSRKELLEMLSKFRS</sequence>
<comment type="subcellular location">
    <subcellularLocation>
        <location evidence="1">Membrane</location>
        <topology evidence="1">Multi-pass membrane protein</topology>
    </subcellularLocation>
</comment>
<dbReference type="GO" id="GO:0016020">
    <property type="term" value="C:membrane"/>
    <property type="evidence" value="ECO:0007669"/>
    <property type="project" value="UniProtKB-SubCell"/>
</dbReference>
<dbReference type="Gene3D" id="1.10.287.70">
    <property type="match status" value="1"/>
</dbReference>
<protein>
    <recommendedName>
        <fullName evidence="6">Ion transport domain-containing protein</fullName>
    </recommendedName>
</protein>
<dbReference type="EMBL" id="HE575320">
    <property type="protein sequence ID" value="CCC91260.1"/>
    <property type="molecule type" value="Genomic_DNA"/>
</dbReference>
<accession>G0UPE9</accession>
<dbReference type="Pfam" id="PF00520">
    <property type="entry name" value="Ion_trans"/>
    <property type="match status" value="1"/>
</dbReference>
<evidence type="ECO:0000256" key="5">
    <source>
        <dbReference type="SAM" id="Phobius"/>
    </source>
</evidence>
<dbReference type="VEuPathDB" id="TriTrypDB:TcIL3000_7_590"/>
<proteinExistence type="predicted"/>
<dbReference type="PANTHER" id="PTHR12127">
    <property type="entry name" value="MUCOLIPIN"/>
    <property type="match status" value="1"/>
</dbReference>
<feature type="transmembrane region" description="Helical" evidence="5">
    <location>
        <begin position="45"/>
        <end position="64"/>
    </location>
</feature>
<dbReference type="GO" id="GO:0072345">
    <property type="term" value="F:NAADP-sensitive calcium-release channel activity"/>
    <property type="evidence" value="ECO:0007669"/>
    <property type="project" value="TreeGrafter"/>
</dbReference>
<evidence type="ECO:0000259" key="6">
    <source>
        <dbReference type="Pfam" id="PF00520"/>
    </source>
</evidence>
<keyword evidence="2 5" id="KW-0812">Transmembrane</keyword>
<evidence type="ECO:0000256" key="1">
    <source>
        <dbReference type="ARBA" id="ARBA00004141"/>
    </source>
</evidence>